<feature type="transmembrane region" description="Helical" evidence="8">
    <location>
        <begin position="241"/>
        <end position="260"/>
    </location>
</feature>
<dbReference type="EMBL" id="JARBDR010000640">
    <property type="protein sequence ID" value="KAJ8310914.1"/>
    <property type="molecule type" value="Genomic_DNA"/>
</dbReference>
<dbReference type="Proteomes" id="UP001217089">
    <property type="component" value="Unassembled WGS sequence"/>
</dbReference>
<dbReference type="InterPro" id="IPR037519">
    <property type="entry name" value="LITAF_fam"/>
</dbReference>
<dbReference type="InterPro" id="IPR006629">
    <property type="entry name" value="LITAF"/>
</dbReference>
<feature type="domain" description="LITAF" evidence="9">
    <location>
        <begin position="157"/>
        <end position="282"/>
    </location>
</feature>
<comment type="subcellular location">
    <subcellularLocation>
        <location evidence="2">Endosome membrane</location>
        <topology evidence="2">Peripheral membrane protein</topology>
    </subcellularLocation>
    <subcellularLocation>
        <location evidence="1">Late endosome membrane</location>
    </subcellularLocation>
    <subcellularLocation>
        <location evidence="3">Lysosome membrane</location>
        <topology evidence="3">Peripheral membrane protein</topology>
        <orientation evidence="3">Cytoplasmic side</orientation>
    </subcellularLocation>
</comment>
<accession>A0ABQ9F0H5</accession>
<evidence type="ECO:0000256" key="6">
    <source>
        <dbReference type="ARBA" id="ARBA00022833"/>
    </source>
</evidence>
<comment type="caution">
    <text evidence="10">The sequence shown here is derived from an EMBL/GenBank/DDBJ whole genome shotgun (WGS) entry which is preliminary data.</text>
</comment>
<evidence type="ECO:0000256" key="7">
    <source>
        <dbReference type="ARBA" id="ARBA00023136"/>
    </source>
</evidence>
<evidence type="ECO:0000256" key="3">
    <source>
        <dbReference type="ARBA" id="ARBA00004630"/>
    </source>
</evidence>
<dbReference type="PANTHER" id="PTHR23292:SF6">
    <property type="entry name" value="FI16602P1-RELATED"/>
    <property type="match status" value="1"/>
</dbReference>
<sequence length="284" mass="32335">MLFDAVLNILIDAGFNILFDAGLKILIDSALNILIDAGLNKFINVGLKILIDVVLNIFIDAVLILIDDNLHNNFNSDEFGIQCYLLDQSITKKKFFISNSELLTQSRHAYYFRIVDWVFRNRFYFAMSYPVQKLPPPAYEENPPASGYGEPVYNPPSNVVVPMPVANVVRFQNSPVRMQCFACNKDIVTTTSYESGMMAWVDLKDVKHSCPNCNQELGRYNRLSYHGLSSTTTPTTAPTRIYTTFFVLVTWFVCCIPFCISSLKDVRHTCPNCKQELGRYNRMS</sequence>
<evidence type="ECO:0000256" key="8">
    <source>
        <dbReference type="SAM" id="Phobius"/>
    </source>
</evidence>
<evidence type="ECO:0000256" key="4">
    <source>
        <dbReference type="ARBA" id="ARBA00005975"/>
    </source>
</evidence>
<evidence type="ECO:0000313" key="11">
    <source>
        <dbReference type="Proteomes" id="UP001217089"/>
    </source>
</evidence>
<evidence type="ECO:0000256" key="5">
    <source>
        <dbReference type="ARBA" id="ARBA00022723"/>
    </source>
</evidence>
<gene>
    <name evidence="10" type="ORF">KUTeg_012779</name>
</gene>
<dbReference type="SMART" id="SM00714">
    <property type="entry name" value="LITAF"/>
    <property type="match status" value="2"/>
</dbReference>
<evidence type="ECO:0000259" key="9">
    <source>
        <dbReference type="PROSITE" id="PS51837"/>
    </source>
</evidence>
<keyword evidence="6" id="KW-0862">Zinc</keyword>
<evidence type="ECO:0000256" key="1">
    <source>
        <dbReference type="ARBA" id="ARBA00004414"/>
    </source>
</evidence>
<dbReference type="PANTHER" id="PTHR23292">
    <property type="entry name" value="LIPOPOLYSACCHARIDE-INDUCED TUMOR NECROSIS FACTOR-ALPHA FACTOR"/>
    <property type="match status" value="1"/>
</dbReference>
<keyword evidence="8" id="KW-1133">Transmembrane helix</keyword>
<dbReference type="Pfam" id="PF10601">
    <property type="entry name" value="zf-LITAF-like"/>
    <property type="match status" value="1"/>
</dbReference>
<keyword evidence="7 8" id="KW-0472">Membrane</keyword>
<keyword evidence="8" id="KW-0812">Transmembrane</keyword>
<dbReference type="PROSITE" id="PS51837">
    <property type="entry name" value="LITAF"/>
    <property type="match status" value="1"/>
</dbReference>
<proteinExistence type="inferred from homology"/>
<name>A0ABQ9F0H5_TEGGR</name>
<evidence type="ECO:0000256" key="2">
    <source>
        <dbReference type="ARBA" id="ARBA00004481"/>
    </source>
</evidence>
<reference evidence="10 11" key="1">
    <citation type="submission" date="2022-12" db="EMBL/GenBank/DDBJ databases">
        <title>Chromosome-level genome of Tegillarca granosa.</title>
        <authorList>
            <person name="Kim J."/>
        </authorList>
    </citation>
    <scope>NUCLEOTIDE SEQUENCE [LARGE SCALE GENOMIC DNA]</scope>
    <source>
        <strain evidence="10">Teg-2019</strain>
        <tissue evidence="10">Adductor muscle</tissue>
    </source>
</reference>
<comment type="similarity">
    <text evidence="4">Belongs to the CDIP1/LITAF family.</text>
</comment>
<organism evidence="10 11">
    <name type="scientific">Tegillarca granosa</name>
    <name type="common">Malaysian cockle</name>
    <name type="synonym">Anadara granosa</name>
    <dbReference type="NCBI Taxonomy" id="220873"/>
    <lineage>
        <taxon>Eukaryota</taxon>
        <taxon>Metazoa</taxon>
        <taxon>Spiralia</taxon>
        <taxon>Lophotrochozoa</taxon>
        <taxon>Mollusca</taxon>
        <taxon>Bivalvia</taxon>
        <taxon>Autobranchia</taxon>
        <taxon>Pteriomorphia</taxon>
        <taxon>Arcoida</taxon>
        <taxon>Arcoidea</taxon>
        <taxon>Arcidae</taxon>
        <taxon>Tegillarca</taxon>
    </lineage>
</organism>
<protein>
    <recommendedName>
        <fullName evidence="9">LITAF domain-containing protein</fullName>
    </recommendedName>
</protein>
<evidence type="ECO:0000313" key="10">
    <source>
        <dbReference type="EMBL" id="KAJ8310914.1"/>
    </source>
</evidence>
<keyword evidence="11" id="KW-1185">Reference proteome</keyword>
<keyword evidence="5" id="KW-0479">Metal-binding</keyword>